<dbReference type="STRING" id="121719.APZ00_13790"/>
<dbReference type="AlphaFoldDB" id="A0A0U3P8G5"/>
<name>A0A0U3P8G5_9HYPH</name>
<evidence type="ECO:0008006" key="4">
    <source>
        <dbReference type="Google" id="ProtNLM"/>
    </source>
</evidence>
<accession>A0A0U3P8G5</accession>
<dbReference type="RefSeq" id="WP_058899265.1">
    <property type="nucleotide sequence ID" value="NZ_CP013068.1"/>
</dbReference>
<protein>
    <recommendedName>
        <fullName evidence="4">J domain-containing protein</fullName>
    </recommendedName>
</protein>
<evidence type="ECO:0000313" key="3">
    <source>
        <dbReference type="Proteomes" id="UP000064921"/>
    </source>
</evidence>
<feature type="transmembrane region" description="Helical" evidence="1">
    <location>
        <begin position="202"/>
        <end position="232"/>
    </location>
</feature>
<dbReference type="Proteomes" id="UP000064921">
    <property type="component" value="Chromosome"/>
</dbReference>
<sequence>MYSEGKAGWPFGTLGLDEPSSDAKVIKRAYARQLKQVDQMAEAEIFRALRQAYEDALAVAEKSASGLAAEGRIEAQVASPGAGAGGESFEALLSAIYGLQPSRKSAFQLRELLSGLDDLDLQQHRALGFAVISYLNKCLVPTSKGYRLGTGFNGVLKRRLTALFHWGGDVAEFDFFGPHHAALHRALLESRGYWSFLEKSRFCIVCFLASLFILPLYIIVKLSPLVFVIVAASGTSYYLRLDDFPTFKILLGIFLFLILRRRFQLFTNAVLKRMRLDGI</sequence>
<proteinExistence type="predicted"/>
<dbReference type="KEGG" id="pphr:APZ00_13790"/>
<organism evidence="2 3">
    <name type="scientific">Pannonibacter phragmitetus</name>
    <dbReference type="NCBI Taxonomy" id="121719"/>
    <lineage>
        <taxon>Bacteria</taxon>
        <taxon>Pseudomonadati</taxon>
        <taxon>Pseudomonadota</taxon>
        <taxon>Alphaproteobacteria</taxon>
        <taxon>Hyphomicrobiales</taxon>
        <taxon>Stappiaceae</taxon>
        <taxon>Pannonibacter</taxon>
    </lineage>
</organism>
<keyword evidence="1" id="KW-0472">Membrane</keyword>
<keyword evidence="1" id="KW-1133">Transmembrane helix</keyword>
<evidence type="ECO:0000256" key="1">
    <source>
        <dbReference type="SAM" id="Phobius"/>
    </source>
</evidence>
<feature type="transmembrane region" description="Helical" evidence="1">
    <location>
        <begin position="244"/>
        <end position="263"/>
    </location>
</feature>
<gene>
    <name evidence="2" type="ORF">APZ00_13790</name>
</gene>
<evidence type="ECO:0000313" key="2">
    <source>
        <dbReference type="EMBL" id="ALV28005.1"/>
    </source>
</evidence>
<dbReference type="EMBL" id="CP013068">
    <property type="protein sequence ID" value="ALV28005.1"/>
    <property type="molecule type" value="Genomic_DNA"/>
</dbReference>
<reference evidence="2 3" key="1">
    <citation type="submission" date="2015-10" db="EMBL/GenBank/DDBJ databases">
        <title>The world's first case of liver abscess caused by Pannonibacter phragmitetus.</title>
        <authorList>
            <person name="Ming D."/>
            <person name="Wang M."/>
            <person name="Zhou Y."/>
            <person name="Jiang T."/>
            <person name="Hu S."/>
        </authorList>
    </citation>
    <scope>NUCLEOTIDE SEQUENCE [LARGE SCALE GENOMIC DNA]</scope>
    <source>
        <strain evidence="2 3">31801</strain>
    </source>
</reference>
<keyword evidence="1" id="KW-0812">Transmembrane</keyword>
<keyword evidence="3" id="KW-1185">Reference proteome</keyword>